<evidence type="ECO:0000256" key="1">
    <source>
        <dbReference type="SAM" id="MobiDB-lite"/>
    </source>
</evidence>
<dbReference type="OrthoDB" id="5060653at2759"/>
<feature type="compositionally biased region" description="Low complexity" evidence="1">
    <location>
        <begin position="22"/>
        <end position="44"/>
    </location>
</feature>
<sequence>MVKRFDGIEFWERRCRALELSQISGSDSASDSSSESDTDASLLLVETSEIDSPELDSPEKTSEPTWPRTAKTPEDLIRSQPIVIQTVSAVHNVRNSLSTSPLLDHRSQSASVQLSNSYEEKEEFLTVVKRNDSGSPNALGIDNRRSQSGPSNITTLRRRTPLKLETTNLTIKTRRQQRHSTLPNLPISSHNSTPLDHKHTFSASAECNKCLTRQTDKAYEALAEALKDKRRDSTRMTIIRPTIDCRMPSLKSPKPIRPKIIPQHLEKAQQWAESQEDLDSSTVSSMSSPMSPMMPISMSLDGKTPPKIEIPPMGCNLDHDLGDFLKWEARHVCAYGYGTNGFSLSP</sequence>
<proteinExistence type="predicted"/>
<gene>
    <name evidence="2" type="ORF">F53441_9541</name>
</gene>
<dbReference type="AlphaFoldDB" id="A0A8H4P3A1"/>
<feature type="compositionally biased region" description="Polar residues" evidence="1">
    <location>
        <begin position="179"/>
        <end position="193"/>
    </location>
</feature>
<feature type="region of interest" description="Disordered" evidence="1">
    <location>
        <begin position="173"/>
        <end position="193"/>
    </location>
</feature>
<name>A0A8H4P3A1_9HYPO</name>
<feature type="region of interest" description="Disordered" evidence="1">
    <location>
        <begin position="135"/>
        <end position="154"/>
    </location>
</feature>
<evidence type="ECO:0000313" key="3">
    <source>
        <dbReference type="Proteomes" id="UP000605986"/>
    </source>
</evidence>
<keyword evidence="3" id="KW-1185">Reference proteome</keyword>
<comment type="caution">
    <text evidence="2">The sequence shown here is derived from an EMBL/GenBank/DDBJ whole genome shotgun (WGS) entry which is preliminary data.</text>
</comment>
<evidence type="ECO:0000313" key="2">
    <source>
        <dbReference type="EMBL" id="KAF4446837.1"/>
    </source>
</evidence>
<accession>A0A8H4P3A1</accession>
<reference evidence="2" key="1">
    <citation type="submission" date="2020-01" db="EMBL/GenBank/DDBJ databases">
        <title>Identification and distribution of gene clusters putatively required for synthesis of sphingolipid metabolism inhibitors in phylogenetically diverse species of the filamentous fungus Fusarium.</title>
        <authorList>
            <person name="Kim H.-S."/>
            <person name="Busman M."/>
            <person name="Brown D.W."/>
            <person name="Divon H."/>
            <person name="Uhlig S."/>
            <person name="Proctor R.H."/>
        </authorList>
    </citation>
    <scope>NUCLEOTIDE SEQUENCE</scope>
    <source>
        <strain evidence="2">NRRL 53441</strain>
    </source>
</reference>
<protein>
    <submittedName>
        <fullName evidence="2">Uncharacterized protein</fullName>
    </submittedName>
</protein>
<dbReference type="EMBL" id="JAADJG010000433">
    <property type="protein sequence ID" value="KAF4446837.1"/>
    <property type="molecule type" value="Genomic_DNA"/>
</dbReference>
<organism evidence="2 3">
    <name type="scientific">Fusarium austroafricanum</name>
    <dbReference type="NCBI Taxonomy" id="2364996"/>
    <lineage>
        <taxon>Eukaryota</taxon>
        <taxon>Fungi</taxon>
        <taxon>Dikarya</taxon>
        <taxon>Ascomycota</taxon>
        <taxon>Pezizomycotina</taxon>
        <taxon>Sordariomycetes</taxon>
        <taxon>Hypocreomycetidae</taxon>
        <taxon>Hypocreales</taxon>
        <taxon>Nectriaceae</taxon>
        <taxon>Fusarium</taxon>
        <taxon>Fusarium concolor species complex</taxon>
    </lineage>
</organism>
<feature type="region of interest" description="Disordered" evidence="1">
    <location>
        <begin position="22"/>
        <end position="74"/>
    </location>
</feature>
<dbReference type="Proteomes" id="UP000605986">
    <property type="component" value="Unassembled WGS sequence"/>
</dbReference>